<accession>G9NFA5</accession>
<sequence length="111" mass="11877">MRRPGGQAASQQPIWRVAQSRPGQGWGVNELMPIIVFPAARRKGKKGTLIEREKGHHAVDASPLQPHLCDKDTARQVTAPVDPEPPEVLQVTGGLSGTIAARGSVLRFGSP</sequence>
<comment type="caution">
    <text evidence="1">The sequence shown here is derived from an EMBL/GenBank/DDBJ whole genome shotgun (WGS) entry which is preliminary data.</text>
</comment>
<dbReference type="GeneID" id="25782533"/>
<name>G9NFA5_HYPAI</name>
<dbReference type="RefSeq" id="XP_013948783.1">
    <property type="nucleotide sequence ID" value="XM_014093308.1"/>
</dbReference>
<dbReference type="Proteomes" id="UP000005426">
    <property type="component" value="Unassembled WGS sequence"/>
</dbReference>
<dbReference type="OrthoDB" id="10374755at2759"/>
<dbReference type="AlphaFoldDB" id="G9NFA5"/>
<keyword evidence="2" id="KW-1185">Reference proteome</keyword>
<protein>
    <submittedName>
        <fullName evidence="1">Uncharacterized protein</fullName>
    </submittedName>
</protein>
<gene>
    <name evidence="1" type="ORF">TRIATDRAFT_303557</name>
</gene>
<reference evidence="1 2" key="1">
    <citation type="journal article" date="2011" name="Genome Biol.">
        <title>Comparative genome sequence analysis underscores mycoparasitism as the ancestral life style of Trichoderma.</title>
        <authorList>
            <person name="Kubicek C.P."/>
            <person name="Herrera-Estrella A."/>
            <person name="Seidl-Seiboth V."/>
            <person name="Martinez D.A."/>
            <person name="Druzhinina I.S."/>
            <person name="Thon M."/>
            <person name="Zeilinger S."/>
            <person name="Casas-Flores S."/>
            <person name="Horwitz B.A."/>
            <person name="Mukherjee P.K."/>
            <person name="Mukherjee M."/>
            <person name="Kredics L."/>
            <person name="Alcaraz L.D."/>
            <person name="Aerts A."/>
            <person name="Antal Z."/>
            <person name="Atanasova L."/>
            <person name="Cervantes-Badillo M.G."/>
            <person name="Challacombe J."/>
            <person name="Chertkov O."/>
            <person name="McCluskey K."/>
            <person name="Coulpier F."/>
            <person name="Deshpande N."/>
            <person name="von Doehren H."/>
            <person name="Ebbole D.J."/>
            <person name="Esquivel-Naranjo E.U."/>
            <person name="Fekete E."/>
            <person name="Flipphi M."/>
            <person name="Glaser F."/>
            <person name="Gomez-Rodriguez E.Y."/>
            <person name="Gruber S."/>
            <person name="Han C."/>
            <person name="Henrissat B."/>
            <person name="Hermosa R."/>
            <person name="Hernandez-Onate M."/>
            <person name="Karaffa L."/>
            <person name="Kosti I."/>
            <person name="Le Crom S."/>
            <person name="Lindquist E."/>
            <person name="Lucas S."/>
            <person name="Luebeck M."/>
            <person name="Luebeck P.S."/>
            <person name="Margeot A."/>
            <person name="Metz B."/>
            <person name="Misra M."/>
            <person name="Nevalainen H."/>
            <person name="Omann M."/>
            <person name="Packer N."/>
            <person name="Perrone G."/>
            <person name="Uresti-Rivera E.E."/>
            <person name="Salamov A."/>
            <person name="Schmoll M."/>
            <person name="Seiboth B."/>
            <person name="Shapiro H."/>
            <person name="Sukno S."/>
            <person name="Tamayo-Ramos J.A."/>
            <person name="Tisch D."/>
            <person name="Wiest A."/>
            <person name="Wilkinson H.H."/>
            <person name="Zhang M."/>
            <person name="Coutinho P.M."/>
            <person name="Kenerley C.M."/>
            <person name="Monte E."/>
            <person name="Baker S.E."/>
            <person name="Grigoriev I.V."/>
        </authorList>
    </citation>
    <scope>NUCLEOTIDE SEQUENCE [LARGE SCALE GENOMIC DNA]</scope>
    <source>
        <strain evidence="2">ATCC 20476 / IMI 206040</strain>
    </source>
</reference>
<evidence type="ECO:0000313" key="1">
    <source>
        <dbReference type="EMBL" id="EHK50621.1"/>
    </source>
</evidence>
<organism evidence="1 2">
    <name type="scientific">Hypocrea atroviridis (strain ATCC 20476 / IMI 206040)</name>
    <name type="common">Trichoderma atroviride</name>
    <dbReference type="NCBI Taxonomy" id="452589"/>
    <lineage>
        <taxon>Eukaryota</taxon>
        <taxon>Fungi</taxon>
        <taxon>Dikarya</taxon>
        <taxon>Ascomycota</taxon>
        <taxon>Pezizomycotina</taxon>
        <taxon>Sordariomycetes</taxon>
        <taxon>Hypocreomycetidae</taxon>
        <taxon>Hypocreales</taxon>
        <taxon>Hypocreaceae</taxon>
        <taxon>Trichoderma</taxon>
    </lineage>
</organism>
<dbReference type="EMBL" id="ABDG02000013">
    <property type="protein sequence ID" value="EHK50621.1"/>
    <property type="molecule type" value="Genomic_DNA"/>
</dbReference>
<proteinExistence type="predicted"/>
<dbReference type="KEGG" id="tatv:25782533"/>
<evidence type="ECO:0000313" key="2">
    <source>
        <dbReference type="Proteomes" id="UP000005426"/>
    </source>
</evidence>
<dbReference type="HOGENOM" id="CLU_2158770_0_0_1"/>